<dbReference type="GO" id="GO:0005829">
    <property type="term" value="C:cytosol"/>
    <property type="evidence" value="ECO:0007669"/>
    <property type="project" value="TreeGrafter"/>
</dbReference>
<dbReference type="AlphaFoldDB" id="A0A9P6KZF4"/>
<dbReference type="GO" id="GO:0031593">
    <property type="term" value="F:polyubiquitin modification-dependent protein binding"/>
    <property type="evidence" value="ECO:0007669"/>
    <property type="project" value="TreeGrafter"/>
</dbReference>
<organism evidence="3 4">
    <name type="scientific">Nosema granulosis</name>
    <dbReference type="NCBI Taxonomy" id="83296"/>
    <lineage>
        <taxon>Eukaryota</taxon>
        <taxon>Fungi</taxon>
        <taxon>Fungi incertae sedis</taxon>
        <taxon>Microsporidia</taxon>
        <taxon>Nosematidae</taxon>
        <taxon>Nosema</taxon>
    </lineage>
</organism>
<dbReference type="GO" id="GO:0006511">
    <property type="term" value="P:ubiquitin-dependent protein catabolic process"/>
    <property type="evidence" value="ECO:0007669"/>
    <property type="project" value="TreeGrafter"/>
</dbReference>
<dbReference type="PANTHER" id="PTHR10677">
    <property type="entry name" value="UBIQUILIN"/>
    <property type="match status" value="1"/>
</dbReference>
<reference evidence="3 4" key="1">
    <citation type="journal article" date="2020" name="Genome Biol. Evol.">
        <title>Comparative genomics of strictly vertically transmitted, feminizing microsporidia endosymbionts of amphipod crustaceans.</title>
        <authorList>
            <person name="Cormier A."/>
            <person name="Chebbi M.A."/>
            <person name="Giraud I."/>
            <person name="Wattier R."/>
            <person name="Teixeira M."/>
            <person name="Gilbert C."/>
            <person name="Rigaud T."/>
            <person name="Cordaux R."/>
        </authorList>
    </citation>
    <scope>NUCLEOTIDE SEQUENCE [LARGE SCALE GENOMIC DNA]</scope>
    <source>
        <strain evidence="3 4">Ou3-Ou53</strain>
    </source>
</reference>
<comment type="caution">
    <text evidence="3">The sequence shown here is derived from an EMBL/GenBank/DDBJ whole genome shotgun (WGS) entry which is preliminary data.</text>
</comment>
<evidence type="ECO:0000256" key="1">
    <source>
        <dbReference type="SAM" id="MobiDB-lite"/>
    </source>
</evidence>
<dbReference type="Pfam" id="PF00627">
    <property type="entry name" value="UBA"/>
    <property type="match status" value="1"/>
</dbReference>
<evidence type="ECO:0000313" key="3">
    <source>
        <dbReference type="EMBL" id="KAF9763277.1"/>
    </source>
</evidence>
<dbReference type="Proteomes" id="UP000740883">
    <property type="component" value="Unassembled WGS sequence"/>
</dbReference>
<dbReference type="PANTHER" id="PTHR10677:SF3">
    <property type="entry name" value="FI07626P-RELATED"/>
    <property type="match status" value="1"/>
</dbReference>
<dbReference type="PROSITE" id="PS50030">
    <property type="entry name" value="UBA"/>
    <property type="match status" value="1"/>
</dbReference>
<dbReference type="SUPFAM" id="SSF46934">
    <property type="entry name" value="UBA-like"/>
    <property type="match status" value="1"/>
</dbReference>
<name>A0A9P6KZF4_9MICR</name>
<dbReference type="SUPFAM" id="SSF54236">
    <property type="entry name" value="Ubiquitin-like"/>
    <property type="match status" value="1"/>
</dbReference>
<proteinExistence type="predicted"/>
<dbReference type="InterPro" id="IPR009060">
    <property type="entry name" value="UBA-like_sf"/>
</dbReference>
<gene>
    <name evidence="3" type="primary">DSK2B</name>
    <name evidence="3" type="ORF">NGRA_1370</name>
</gene>
<sequence>MVKLFIIAEGTKINIELDSLDITSEEFKKIIEKNMKPEKAIPHDKQSVFINKNKLTDGKKLSEYITSEDKEVKVFVLRQSKNVLSGKTSSSESKKTDTSSYNPYSQQPPRNPYEGVQNMQLPNWGYPSPNQSYGQPPAFGYGSPGQGFSQMPPMSNLISKEQIDLLLNNPQFLDQIIDIQSPGLSPEEKESKKNMYRDCFKMLKNDPSLMNSLNSMAPELLRGGMNMPPMPGMPPQQPPSPYGYPPQFGMPPQQPPNPYYQQPYYGYPPYGGMPPYGAPIQPPMSPSHYEGAYALQLQALEEMGFVDKKENLEALIKTNGDINAALDYLRKDENFKKN</sequence>
<dbReference type="EMBL" id="SBJO01000084">
    <property type="protein sequence ID" value="KAF9763277.1"/>
    <property type="molecule type" value="Genomic_DNA"/>
</dbReference>
<dbReference type="Gene3D" id="1.10.8.10">
    <property type="entry name" value="DNA helicase RuvA subunit, C-terminal domain"/>
    <property type="match status" value="1"/>
</dbReference>
<dbReference type="CDD" id="cd14399">
    <property type="entry name" value="UBA_PLICs"/>
    <property type="match status" value="1"/>
</dbReference>
<dbReference type="InterPro" id="IPR015940">
    <property type="entry name" value="UBA"/>
</dbReference>
<evidence type="ECO:0000259" key="2">
    <source>
        <dbReference type="PROSITE" id="PS50030"/>
    </source>
</evidence>
<feature type="domain" description="UBA" evidence="2">
    <location>
        <begin position="287"/>
        <end position="332"/>
    </location>
</feature>
<dbReference type="SMART" id="SM00165">
    <property type="entry name" value="UBA"/>
    <property type="match status" value="1"/>
</dbReference>
<evidence type="ECO:0000313" key="4">
    <source>
        <dbReference type="Proteomes" id="UP000740883"/>
    </source>
</evidence>
<dbReference type="CDD" id="cd17039">
    <property type="entry name" value="Ubl_ubiquitin_like"/>
    <property type="match status" value="1"/>
</dbReference>
<keyword evidence="4" id="KW-1185">Reference proteome</keyword>
<dbReference type="InterPro" id="IPR029071">
    <property type="entry name" value="Ubiquitin-like_domsf"/>
</dbReference>
<feature type="region of interest" description="Disordered" evidence="1">
    <location>
        <begin position="86"/>
        <end position="113"/>
    </location>
</feature>
<dbReference type="Gene3D" id="3.10.20.90">
    <property type="entry name" value="Phosphatidylinositol 3-kinase Catalytic Subunit, Chain A, domain 1"/>
    <property type="match status" value="1"/>
</dbReference>
<dbReference type="InterPro" id="IPR015496">
    <property type="entry name" value="Ubiquilin"/>
</dbReference>
<accession>A0A9P6KZF4</accession>
<protein>
    <submittedName>
        <fullName evidence="3">Ubiquitin domain-containing protein DSK2b</fullName>
    </submittedName>
</protein>
<dbReference type="OrthoDB" id="267397at2759"/>